<dbReference type="RefSeq" id="WP_330109530.1">
    <property type="nucleotide sequence ID" value="NZ_JAZDQT010000004.1"/>
</dbReference>
<evidence type="ECO:0000313" key="1">
    <source>
        <dbReference type="EMBL" id="MEE1947242.1"/>
    </source>
</evidence>
<dbReference type="Gene3D" id="1.20.1590.10">
    <property type="entry name" value="YP_001051499.1 domain like"/>
    <property type="match status" value="1"/>
</dbReference>
<dbReference type="Pfam" id="PF04222">
    <property type="entry name" value="DUF416"/>
    <property type="match status" value="1"/>
</dbReference>
<dbReference type="InterPro" id="IPR007338">
    <property type="entry name" value="DUF416"/>
</dbReference>
<dbReference type="InterPro" id="IPR023381">
    <property type="entry name" value="YP001051499.1-like_dom_sf"/>
</dbReference>
<reference evidence="1 2" key="1">
    <citation type="submission" date="2024-01" db="EMBL/GenBank/DDBJ databases">
        <title>Pedobacter sp. nov., isolated from fresh soil.</title>
        <authorList>
            <person name="Le N.T.T."/>
        </authorList>
    </citation>
    <scope>NUCLEOTIDE SEQUENCE [LARGE SCALE GENOMIC DNA]</scope>
    <source>
        <strain evidence="1 2">KR3-3</strain>
    </source>
</reference>
<protein>
    <submittedName>
        <fullName evidence="1">DUF416 family protein</fullName>
    </submittedName>
</protein>
<dbReference type="EMBL" id="JAZDQT010000004">
    <property type="protein sequence ID" value="MEE1947242.1"/>
    <property type="molecule type" value="Genomic_DNA"/>
</dbReference>
<gene>
    <name evidence="1" type="ORF">VRU48_19100</name>
</gene>
<evidence type="ECO:0000313" key="2">
    <source>
        <dbReference type="Proteomes" id="UP001336835"/>
    </source>
</evidence>
<name>A0ABU7ICZ1_9SPHI</name>
<dbReference type="Proteomes" id="UP001336835">
    <property type="component" value="Unassembled WGS sequence"/>
</dbReference>
<keyword evidence="2" id="KW-1185">Reference proteome</keyword>
<proteinExistence type="predicted"/>
<comment type="caution">
    <text evidence="1">The sequence shown here is derived from an EMBL/GenBank/DDBJ whole genome shotgun (WGS) entry which is preliminary data.</text>
</comment>
<accession>A0ABU7ICZ1</accession>
<sequence>MDVFENEIKEKLTSLTYEKKMLFALLTCEKLYPNYLYFQKRCNWGNSNALLEAMAAMYQSLFKSNLFSHPEILNYIEAVDLATPDTEDFSDSWVSSALDACTAVYSSLNFMIDRDIKHVIDVATYARDTVYMFIVNRDNLDMNVKGMDDKVSNDPLMLREMNRQSSTMDKLGGLKDSDISDELIRNLNQGLPIIDIDNSN</sequence>
<organism evidence="1 2">
    <name type="scientific">Pedobacter albus</name>
    <dbReference type="NCBI Taxonomy" id="3113905"/>
    <lineage>
        <taxon>Bacteria</taxon>
        <taxon>Pseudomonadati</taxon>
        <taxon>Bacteroidota</taxon>
        <taxon>Sphingobacteriia</taxon>
        <taxon>Sphingobacteriales</taxon>
        <taxon>Sphingobacteriaceae</taxon>
        <taxon>Pedobacter</taxon>
    </lineage>
</organism>